<dbReference type="Pfam" id="PF01554">
    <property type="entry name" value="MatE"/>
    <property type="match status" value="2"/>
</dbReference>
<feature type="transmembrane region" description="Helical" evidence="6">
    <location>
        <begin position="257"/>
        <end position="280"/>
    </location>
</feature>
<evidence type="ECO:0000313" key="7">
    <source>
        <dbReference type="EMBL" id="SQJ12340.1"/>
    </source>
</evidence>
<evidence type="ECO:0000256" key="5">
    <source>
        <dbReference type="ARBA" id="ARBA00023136"/>
    </source>
</evidence>
<feature type="transmembrane region" description="Helical" evidence="6">
    <location>
        <begin position="38"/>
        <end position="59"/>
    </location>
</feature>
<dbReference type="InterPro" id="IPR002528">
    <property type="entry name" value="MATE_fam"/>
</dbReference>
<proteinExistence type="predicted"/>
<feature type="transmembrane region" description="Helical" evidence="6">
    <location>
        <begin position="66"/>
        <end position="90"/>
    </location>
</feature>
<feature type="transmembrane region" description="Helical" evidence="6">
    <location>
        <begin position="316"/>
        <end position="335"/>
    </location>
</feature>
<dbReference type="GO" id="GO:0042910">
    <property type="term" value="F:xenobiotic transmembrane transporter activity"/>
    <property type="evidence" value="ECO:0007669"/>
    <property type="project" value="InterPro"/>
</dbReference>
<dbReference type="AlphaFoldDB" id="A0AAX2JDP1"/>
<protein>
    <submittedName>
        <fullName evidence="7">Staphylococcal virulence regulator protein A</fullName>
    </submittedName>
</protein>
<evidence type="ECO:0000313" key="8">
    <source>
        <dbReference type="Proteomes" id="UP000249008"/>
    </source>
</evidence>
<dbReference type="KEGG" id="ful:C4N20_04005"/>
<comment type="subcellular location">
    <subcellularLocation>
        <location evidence="1">Cell membrane</location>
        <topology evidence="1">Multi-pass membrane protein</topology>
    </subcellularLocation>
</comment>
<feature type="transmembrane region" description="Helical" evidence="6">
    <location>
        <begin position="5"/>
        <end position="26"/>
    </location>
</feature>
<dbReference type="Proteomes" id="UP000249008">
    <property type="component" value="Chromosome 1"/>
</dbReference>
<keyword evidence="3 6" id="KW-0812">Transmembrane</keyword>
<dbReference type="EMBL" id="LS483487">
    <property type="protein sequence ID" value="SQJ12340.1"/>
    <property type="molecule type" value="Genomic_DNA"/>
</dbReference>
<dbReference type="GO" id="GO:0005886">
    <property type="term" value="C:plasma membrane"/>
    <property type="evidence" value="ECO:0007669"/>
    <property type="project" value="UniProtKB-SubCell"/>
</dbReference>
<reference evidence="7 8" key="1">
    <citation type="submission" date="2018-06" db="EMBL/GenBank/DDBJ databases">
        <authorList>
            <consortium name="Pathogen Informatics"/>
            <person name="Doyle S."/>
        </authorList>
    </citation>
    <scope>NUCLEOTIDE SEQUENCE [LARGE SCALE GENOMIC DNA]</scope>
    <source>
        <strain evidence="7 8">NCTC12112</strain>
    </source>
</reference>
<keyword evidence="4 6" id="KW-1133">Transmembrane helix</keyword>
<keyword evidence="5 6" id="KW-0472">Membrane</keyword>
<evidence type="ECO:0000256" key="1">
    <source>
        <dbReference type="ARBA" id="ARBA00004651"/>
    </source>
</evidence>
<feature type="transmembrane region" description="Helical" evidence="6">
    <location>
        <begin position="96"/>
        <end position="118"/>
    </location>
</feature>
<feature type="transmembrane region" description="Helical" evidence="6">
    <location>
        <begin position="218"/>
        <end position="237"/>
    </location>
</feature>
<name>A0AAX2JDP1_9FUSO</name>
<evidence type="ECO:0000256" key="3">
    <source>
        <dbReference type="ARBA" id="ARBA00022692"/>
    </source>
</evidence>
<feature type="transmembrane region" description="Helical" evidence="6">
    <location>
        <begin position="175"/>
        <end position="197"/>
    </location>
</feature>
<evidence type="ECO:0000256" key="6">
    <source>
        <dbReference type="SAM" id="Phobius"/>
    </source>
</evidence>
<dbReference type="GO" id="GO:0015297">
    <property type="term" value="F:antiporter activity"/>
    <property type="evidence" value="ECO:0007669"/>
    <property type="project" value="InterPro"/>
</dbReference>
<dbReference type="PANTHER" id="PTHR43823">
    <property type="entry name" value="SPORULATION PROTEIN YKVU"/>
    <property type="match status" value="1"/>
</dbReference>
<feature type="transmembrane region" description="Helical" evidence="6">
    <location>
        <begin position="138"/>
        <end position="163"/>
    </location>
</feature>
<sequence length="347" mass="38355">MSLAVFGIILSVLITIFIEPVIHFLGGGGVLFPYVKDYMSVVILFCTCYMVGYALEIYIKVDGNPVYPAICVMTGGLINIVLDYLFVVVYPYGIKGAAFATGMSQLTSTSMLLFYILFKTKKIKFVKLKFSFKELLKISKVGFAEFLAEVSTGIAIFVFNIIILRELGEKGVSAFGIIGYISSFVVMTMIGFSQGIQPIVSFNLGAKKYANVIKTLKISLLMIIATGVVFYGSINFFSNKIISTFLNDTETFKMTKYALAAYSFAYIITGLNIVTAGYFTAVKKVKISTIITILRGVVLIIVFLEILPKIFGTAGIWWSVPAAELVTLASSIYFIKKYIHKYEALRV</sequence>
<evidence type="ECO:0000256" key="4">
    <source>
        <dbReference type="ARBA" id="ARBA00022989"/>
    </source>
</evidence>
<organism evidence="7 8">
    <name type="scientific">Fusobacterium ulcerans</name>
    <dbReference type="NCBI Taxonomy" id="861"/>
    <lineage>
        <taxon>Bacteria</taxon>
        <taxon>Fusobacteriati</taxon>
        <taxon>Fusobacteriota</taxon>
        <taxon>Fusobacteriia</taxon>
        <taxon>Fusobacteriales</taxon>
        <taxon>Fusobacteriaceae</taxon>
        <taxon>Fusobacterium</taxon>
    </lineage>
</organism>
<feature type="transmembrane region" description="Helical" evidence="6">
    <location>
        <begin position="287"/>
        <end position="304"/>
    </location>
</feature>
<dbReference type="InterPro" id="IPR051327">
    <property type="entry name" value="MATE_MepA_subfamily"/>
</dbReference>
<evidence type="ECO:0000256" key="2">
    <source>
        <dbReference type="ARBA" id="ARBA00022475"/>
    </source>
</evidence>
<keyword evidence="2" id="KW-1003">Cell membrane</keyword>
<accession>A0AAX2JDP1</accession>
<dbReference type="PANTHER" id="PTHR43823:SF3">
    <property type="entry name" value="MULTIDRUG EXPORT PROTEIN MEPA"/>
    <property type="match status" value="1"/>
</dbReference>
<gene>
    <name evidence="7" type="primary">mepA_11</name>
    <name evidence="7" type="ORF">NCTC12112_02684</name>
</gene>